<dbReference type="PANTHER" id="PTHR35402">
    <property type="entry name" value="INTEGRAL MEMBRANE PROTEIN-RELATED"/>
    <property type="match status" value="1"/>
</dbReference>
<dbReference type="GO" id="GO:0005886">
    <property type="term" value="C:plasma membrane"/>
    <property type="evidence" value="ECO:0007669"/>
    <property type="project" value="UniProtKB-SubCell"/>
</dbReference>
<evidence type="ECO:0000256" key="3">
    <source>
        <dbReference type="ARBA" id="ARBA00022692"/>
    </source>
</evidence>
<organism evidence="8 9">
    <name type="scientific">candidate division MSBL1 archaeon SCGC-AAA382A13</name>
    <dbReference type="NCBI Taxonomy" id="1698279"/>
    <lineage>
        <taxon>Archaea</taxon>
        <taxon>Methanobacteriati</taxon>
        <taxon>Methanobacteriota</taxon>
        <taxon>candidate division MSBL1</taxon>
    </lineage>
</organism>
<keyword evidence="5 6" id="KW-0472">Membrane</keyword>
<feature type="transmembrane region" description="Helical" evidence="6">
    <location>
        <begin position="35"/>
        <end position="60"/>
    </location>
</feature>
<dbReference type="EMBL" id="LHYD01000043">
    <property type="protein sequence ID" value="KXB04789.1"/>
    <property type="molecule type" value="Genomic_DNA"/>
</dbReference>
<comment type="subcellular location">
    <subcellularLocation>
        <location evidence="1">Cell membrane</location>
        <topology evidence="1">Multi-pass membrane protein</topology>
    </subcellularLocation>
</comment>
<evidence type="ECO:0000256" key="4">
    <source>
        <dbReference type="ARBA" id="ARBA00022989"/>
    </source>
</evidence>
<evidence type="ECO:0000256" key="1">
    <source>
        <dbReference type="ARBA" id="ARBA00004651"/>
    </source>
</evidence>
<feature type="transmembrane region" description="Helical" evidence="6">
    <location>
        <begin position="66"/>
        <end position="89"/>
    </location>
</feature>
<dbReference type="InterPro" id="IPR056569">
    <property type="entry name" value="ArlJ-like"/>
</dbReference>
<evidence type="ECO:0000256" key="2">
    <source>
        <dbReference type="ARBA" id="ARBA00022475"/>
    </source>
</evidence>
<comment type="caution">
    <text evidence="8">The sequence shown here is derived from an EMBL/GenBank/DDBJ whole genome shotgun (WGS) entry which is preliminary data.</text>
</comment>
<accession>A0A133VEC4</accession>
<reference evidence="8 9" key="1">
    <citation type="journal article" date="2016" name="Sci. Rep.">
        <title>Metabolic traits of an uncultured archaeal lineage -MSBL1- from brine pools of the Red Sea.</title>
        <authorList>
            <person name="Mwirichia R."/>
            <person name="Alam I."/>
            <person name="Rashid M."/>
            <person name="Vinu M."/>
            <person name="Ba-Alawi W."/>
            <person name="Anthony Kamau A."/>
            <person name="Kamanda Ngugi D."/>
            <person name="Goker M."/>
            <person name="Klenk H.P."/>
            <person name="Bajic V."/>
            <person name="Stingl U."/>
        </authorList>
    </citation>
    <scope>NUCLEOTIDE SEQUENCE [LARGE SCALE GENOMIC DNA]</scope>
    <source>
        <strain evidence="8">SCGC-AAA382A13</strain>
    </source>
</reference>
<evidence type="ECO:0000256" key="5">
    <source>
        <dbReference type="ARBA" id="ARBA00023136"/>
    </source>
</evidence>
<protein>
    <recommendedName>
        <fullName evidence="7">Type II secretion system protein GspF domain-containing protein</fullName>
    </recommendedName>
</protein>
<gene>
    <name evidence="8" type="ORF">AKJ50_02000</name>
</gene>
<feature type="transmembrane region" description="Helical" evidence="6">
    <location>
        <begin position="223"/>
        <end position="245"/>
    </location>
</feature>
<keyword evidence="9" id="KW-1185">Reference proteome</keyword>
<dbReference type="PANTHER" id="PTHR35402:SF1">
    <property type="entry name" value="TYPE II SECRETION SYSTEM PROTEIN GSPF DOMAIN-CONTAINING PROTEIN"/>
    <property type="match status" value="1"/>
</dbReference>
<dbReference type="InterPro" id="IPR018076">
    <property type="entry name" value="T2SS_GspF_dom"/>
</dbReference>
<keyword evidence="3 6" id="KW-0812">Transmembrane</keyword>
<proteinExistence type="predicted"/>
<evidence type="ECO:0000256" key="6">
    <source>
        <dbReference type="SAM" id="Phobius"/>
    </source>
</evidence>
<evidence type="ECO:0000259" key="7">
    <source>
        <dbReference type="Pfam" id="PF00482"/>
    </source>
</evidence>
<dbReference type="Proteomes" id="UP000070311">
    <property type="component" value="Unassembled WGS sequence"/>
</dbReference>
<sequence length="262" mass="29509">MPALQFLKNRVEEEDYSSVRADLRKIRQTQSLRKYVANSIFYSIISGIVSVFLVFVFSFYFLDFSLLYSIILTAGVSSGVGFGVFRLFLYYPSLKAKNREKEIEDMLPHAAAFMLSLSKGDYEPIQIFESLSEEEEYGEISREAGAIVRNSKLLGYSPTEAILDVAESTPSEEFQDFLKSFTSIIETGGSISKFLARRCDRYYTEAEEKQEENLEFLGVMAEVYVVSLGLGPVLGVVILILFAMMGQFNINLLYLGSVLTCS</sequence>
<keyword evidence="2" id="KW-1003">Cell membrane</keyword>
<feature type="domain" description="Type II secretion system protein GspF" evidence="7">
    <location>
        <begin position="113"/>
        <end position="238"/>
    </location>
</feature>
<dbReference type="AlphaFoldDB" id="A0A133VEC4"/>
<name>A0A133VEC4_9EURY</name>
<evidence type="ECO:0000313" key="8">
    <source>
        <dbReference type="EMBL" id="KXB04789.1"/>
    </source>
</evidence>
<dbReference type="Pfam" id="PF00482">
    <property type="entry name" value="T2SSF"/>
    <property type="match status" value="1"/>
</dbReference>
<keyword evidence="4 6" id="KW-1133">Transmembrane helix</keyword>
<evidence type="ECO:0000313" key="9">
    <source>
        <dbReference type="Proteomes" id="UP000070311"/>
    </source>
</evidence>